<gene>
    <name evidence="1" type="ORF">S01H1_39393</name>
</gene>
<name>X0VJ36_9ZZZZ</name>
<protein>
    <submittedName>
        <fullName evidence="1">Uncharacterized protein</fullName>
    </submittedName>
</protein>
<reference evidence="1" key="1">
    <citation type="journal article" date="2014" name="Front. Microbiol.">
        <title>High frequency of phylogenetically diverse reductive dehalogenase-homologous genes in deep subseafloor sedimentary metagenomes.</title>
        <authorList>
            <person name="Kawai M."/>
            <person name="Futagami T."/>
            <person name="Toyoda A."/>
            <person name="Takaki Y."/>
            <person name="Nishi S."/>
            <person name="Hori S."/>
            <person name="Arai W."/>
            <person name="Tsubouchi T."/>
            <person name="Morono Y."/>
            <person name="Uchiyama I."/>
            <person name="Ito T."/>
            <person name="Fujiyama A."/>
            <person name="Inagaki F."/>
            <person name="Takami H."/>
        </authorList>
    </citation>
    <scope>NUCLEOTIDE SEQUENCE</scope>
    <source>
        <strain evidence="1">Expedition CK06-06</strain>
    </source>
</reference>
<organism evidence="1">
    <name type="scientific">marine sediment metagenome</name>
    <dbReference type="NCBI Taxonomy" id="412755"/>
    <lineage>
        <taxon>unclassified sequences</taxon>
        <taxon>metagenomes</taxon>
        <taxon>ecological metagenomes</taxon>
    </lineage>
</organism>
<dbReference type="EMBL" id="BARS01024855">
    <property type="protein sequence ID" value="GAG12473.1"/>
    <property type="molecule type" value="Genomic_DNA"/>
</dbReference>
<dbReference type="AlphaFoldDB" id="X0VJ36"/>
<comment type="caution">
    <text evidence="1">The sequence shown here is derived from an EMBL/GenBank/DDBJ whole genome shotgun (WGS) entry which is preliminary data.</text>
</comment>
<accession>X0VJ36</accession>
<feature type="non-terminal residue" evidence="1">
    <location>
        <position position="1"/>
    </location>
</feature>
<sequence length="52" mass="6075">VKLISDSHQMLGEYDFLFEWAEKPTMAKIEDLVEKIDEALKDLGCHYTLMTK</sequence>
<proteinExistence type="predicted"/>
<evidence type="ECO:0000313" key="1">
    <source>
        <dbReference type="EMBL" id="GAG12473.1"/>
    </source>
</evidence>